<dbReference type="Proteomes" id="UP001057998">
    <property type="component" value="Chromosome 2"/>
</dbReference>
<evidence type="ECO:0000259" key="4">
    <source>
        <dbReference type="PROSITE" id="PS50111"/>
    </source>
</evidence>
<dbReference type="InterPro" id="IPR035965">
    <property type="entry name" value="PAS-like_dom_sf"/>
</dbReference>
<keyword evidence="2 3" id="KW-0807">Transducer</keyword>
<dbReference type="PANTHER" id="PTHR32089:SF52">
    <property type="entry name" value="CHEMOTAXIS SIGNAL TRANSDUCTION SYSTEM METHYL ACCEPTING SENSORY TRANSDUCER WITH PAS SENSORY DOMAIN"/>
    <property type="match status" value="1"/>
</dbReference>
<evidence type="ECO:0000313" key="6">
    <source>
        <dbReference type="EMBL" id="UTV30329.1"/>
    </source>
</evidence>
<dbReference type="Pfam" id="PF08447">
    <property type="entry name" value="PAS_3"/>
    <property type="match status" value="1"/>
</dbReference>
<evidence type="ECO:0000313" key="7">
    <source>
        <dbReference type="Proteomes" id="UP001057998"/>
    </source>
</evidence>
<dbReference type="RefSeq" id="WP_255391676.1">
    <property type="nucleotide sequence ID" value="NZ_CP101509.1"/>
</dbReference>
<evidence type="ECO:0000256" key="1">
    <source>
        <dbReference type="ARBA" id="ARBA00004370"/>
    </source>
</evidence>
<dbReference type="EMBL" id="CP101509">
    <property type="protein sequence ID" value="UTV30329.1"/>
    <property type="molecule type" value="Genomic_DNA"/>
</dbReference>
<sequence>MSASHTVPNIAQEVTFPEGEQLVSTTDLKGVITYCNPSFCRVAGYGEEELIGQNHNIIRHPDMPKAAFADMWARLREGDAWRGIVKNRTKSGGFYWVDAYVTPIYEQGKVTGYQSVRVKPQAQWVQVATAAYHQLLKAEKRGRQQAFTLPGSFKYGALAGACALPAVAGLMANGFSLQSLLTLAPLAVVGLLFRQELVETPLRLKELRQQYDSISRLIFSGNNQFSVADYHLKMASARIRTVLGRMTDSAVPLHDLSDQLSDSAHRVNQAISTQDSNIRHVVDAMNNIADSARTVASHASDSSALLDETRYHCDQTRDQLTSTQGSLQALSAQAEQATEATHQLSSEASKVSTVMTEINGIAEQTNLLALNAAIEAARAGEHGRGFAVVADEVRALSSRTQTATEQIQTSIAQMLLTINEWQSLIESNRDKTNECVDIAAKGAECLEQVEHNMQAISALIGQVSGSASEQEHLSDQTSQHVHAIAQASQQNLNEVSQVEHTSLMLKEKVDDFHQLAARFEEK</sequence>
<name>A0ABY5GMJ5_9GAMM</name>
<dbReference type="InterPro" id="IPR004089">
    <property type="entry name" value="MCPsignal_dom"/>
</dbReference>
<dbReference type="SUPFAM" id="SSF55785">
    <property type="entry name" value="PYP-like sensor domain (PAS domain)"/>
    <property type="match status" value="1"/>
</dbReference>
<reference evidence="6" key="1">
    <citation type="submission" date="2022-07" db="EMBL/GenBank/DDBJ databases">
        <title>Genome sequencing of Photobacterium atrarenae GJH2-4.</title>
        <authorList>
            <person name="Park S.-J."/>
        </authorList>
    </citation>
    <scope>NUCLEOTIDE SEQUENCE</scope>
    <source>
        <strain evidence="6">GJH2-4</strain>
    </source>
</reference>
<dbReference type="NCBIfam" id="TIGR00229">
    <property type="entry name" value="sensory_box"/>
    <property type="match status" value="1"/>
</dbReference>
<dbReference type="InterPro" id="IPR013655">
    <property type="entry name" value="PAS_fold_3"/>
</dbReference>
<evidence type="ECO:0000256" key="3">
    <source>
        <dbReference type="PROSITE-ProRule" id="PRU00284"/>
    </source>
</evidence>
<gene>
    <name evidence="6" type="ORF">NNL38_17270</name>
</gene>
<evidence type="ECO:0000259" key="5">
    <source>
        <dbReference type="PROSITE" id="PS50112"/>
    </source>
</evidence>
<dbReference type="Gene3D" id="1.10.287.950">
    <property type="entry name" value="Methyl-accepting chemotaxis protein"/>
    <property type="match status" value="1"/>
</dbReference>
<dbReference type="PROSITE" id="PS50111">
    <property type="entry name" value="CHEMOTAXIS_TRANSDUC_2"/>
    <property type="match status" value="1"/>
</dbReference>
<feature type="domain" description="Methyl-accepting transducer" evidence="4">
    <location>
        <begin position="249"/>
        <end position="485"/>
    </location>
</feature>
<dbReference type="Pfam" id="PF00015">
    <property type="entry name" value="MCPsignal"/>
    <property type="match status" value="1"/>
</dbReference>
<evidence type="ECO:0000256" key="2">
    <source>
        <dbReference type="ARBA" id="ARBA00023224"/>
    </source>
</evidence>
<dbReference type="Gene3D" id="3.30.450.20">
    <property type="entry name" value="PAS domain"/>
    <property type="match status" value="1"/>
</dbReference>
<feature type="domain" description="PAS" evidence="5">
    <location>
        <begin position="27"/>
        <end position="62"/>
    </location>
</feature>
<dbReference type="InterPro" id="IPR000014">
    <property type="entry name" value="PAS"/>
</dbReference>
<dbReference type="PANTHER" id="PTHR32089">
    <property type="entry name" value="METHYL-ACCEPTING CHEMOTAXIS PROTEIN MCPB"/>
    <property type="match status" value="1"/>
</dbReference>
<organism evidence="6 7">
    <name type="scientific">Photobacterium atrarenae</name>
    <dbReference type="NCBI Taxonomy" id="865757"/>
    <lineage>
        <taxon>Bacteria</taxon>
        <taxon>Pseudomonadati</taxon>
        <taxon>Pseudomonadota</taxon>
        <taxon>Gammaproteobacteria</taxon>
        <taxon>Vibrionales</taxon>
        <taxon>Vibrionaceae</taxon>
        <taxon>Photobacterium</taxon>
    </lineage>
</organism>
<accession>A0ABY5GMJ5</accession>
<dbReference type="SMART" id="SM00283">
    <property type="entry name" value="MA"/>
    <property type="match status" value="1"/>
</dbReference>
<dbReference type="SMART" id="SM00091">
    <property type="entry name" value="PAS"/>
    <property type="match status" value="1"/>
</dbReference>
<dbReference type="SUPFAM" id="SSF58104">
    <property type="entry name" value="Methyl-accepting chemotaxis protein (MCP) signaling domain"/>
    <property type="match status" value="1"/>
</dbReference>
<dbReference type="PROSITE" id="PS50112">
    <property type="entry name" value="PAS"/>
    <property type="match status" value="1"/>
</dbReference>
<dbReference type="CDD" id="cd00130">
    <property type="entry name" value="PAS"/>
    <property type="match status" value="1"/>
</dbReference>
<protein>
    <submittedName>
        <fullName evidence="6">Methyl-accepting chemotaxis protein</fullName>
    </submittedName>
</protein>
<keyword evidence="7" id="KW-1185">Reference proteome</keyword>
<proteinExistence type="predicted"/>
<comment type="subcellular location">
    <subcellularLocation>
        <location evidence="1">Membrane</location>
    </subcellularLocation>
</comment>